<evidence type="ECO:0000313" key="1">
    <source>
        <dbReference type="EMBL" id="SDZ95670.1"/>
    </source>
</evidence>
<dbReference type="Proteomes" id="UP000198703">
    <property type="component" value="Unassembled WGS sequence"/>
</dbReference>
<organism evidence="1 2">
    <name type="scientific">Rubrimonas cliftonensis</name>
    <dbReference type="NCBI Taxonomy" id="89524"/>
    <lineage>
        <taxon>Bacteria</taxon>
        <taxon>Pseudomonadati</taxon>
        <taxon>Pseudomonadota</taxon>
        <taxon>Alphaproteobacteria</taxon>
        <taxon>Rhodobacterales</taxon>
        <taxon>Paracoccaceae</taxon>
        <taxon>Rubrimonas</taxon>
    </lineage>
</organism>
<keyword evidence="2" id="KW-1185">Reference proteome</keyword>
<dbReference type="STRING" id="89524.SAMN05444370_102321"/>
<sequence length="231" mass="23334">MNFGSLLNQIMTSGQELYGKGEDAAAQKLGVGEDPAARGQMRNAALGGAAATAVLGLLLGTRSGRSITKAGVLAGGVGYLGKLAYDAYVKHSAAAASEAQPERISGPEAPITNLDGPAAETRAHALLAAMVAAAKSDGHISAEERGIIEGRLSEMGEDARAALAAELDKPIDAQAIAALADSEQAAREIYAMSALVCGADHPMERAYLDSLAAALGLPDGVKGEIEAQIAA</sequence>
<accession>A0A1H3X8V2</accession>
<dbReference type="CDD" id="cd07178">
    <property type="entry name" value="terB_like_YebE"/>
    <property type="match status" value="1"/>
</dbReference>
<reference evidence="1 2" key="1">
    <citation type="submission" date="2016-10" db="EMBL/GenBank/DDBJ databases">
        <authorList>
            <person name="de Groot N.N."/>
        </authorList>
    </citation>
    <scope>NUCLEOTIDE SEQUENCE [LARGE SCALE GENOMIC DNA]</scope>
    <source>
        <strain evidence="1 2">DSM 15345</strain>
    </source>
</reference>
<dbReference type="EMBL" id="FNQM01000002">
    <property type="protein sequence ID" value="SDZ95670.1"/>
    <property type="molecule type" value="Genomic_DNA"/>
</dbReference>
<dbReference type="Pfam" id="PF04391">
    <property type="entry name" value="DUF533"/>
    <property type="match status" value="1"/>
</dbReference>
<dbReference type="InterPro" id="IPR029024">
    <property type="entry name" value="TerB-like"/>
</dbReference>
<protein>
    <submittedName>
        <fullName evidence="1">Uncharacterized membrane protein YebE, DUF533 family</fullName>
    </submittedName>
</protein>
<dbReference type="Gene3D" id="1.10.3680.10">
    <property type="entry name" value="TerB-like"/>
    <property type="match status" value="1"/>
</dbReference>
<gene>
    <name evidence="1" type="ORF">SAMN05444370_102321</name>
</gene>
<dbReference type="RefSeq" id="WP_175478757.1">
    <property type="nucleotide sequence ID" value="NZ_FNQM01000002.1"/>
</dbReference>
<dbReference type="InterPro" id="IPR007486">
    <property type="entry name" value="YebE"/>
</dbReference>
<name>A0A1H3X8V2_9RHOB</name>
<dbReference type="SUPFAM" id="SSF158682">
    <property type="entry name" value="TerB-like"/>
    <property type="match status" value="1"/>
</dbReference>
<dbReference type="AlphaFoldDB" id="A0A1H3X8V2"/>
<proteinExistence type="predicted"/>
<evidence type="ECO:0000313" key="2">
    <source>
        <dbReference type="Proteomes" id="UP000198703"/>
    </source>
</evidence>